<protein>
    <submittedName>
        <fullName evidence="3">Uncharacterized protein</fullName>
    </submittedName>
</protein>
<reference evidence="3 4" key="1">
    <citation type="submission" date="2017-05" db="EMBL/GenBank/DDBJ databases">
        <title>The Genome Sequence of Enterococcus sp. 10A9_DIV0425.</title>
        <authorList>
            <consortium name="The Broad Institute Genomics Platform"/>
            <consortium name="The Broad Institute Genomic Center for Infectious Diseases"/>
            <person name="Earl A."/>
            <person name="Manson A."/>
            <person name="Schwartman J."/>
            <person name="Gilmore M."/>
            <person name="Abouelleil A."/>
            <person name="Cao P."/>
            <person name="Chapman S."/>
            <person name="Cusick C."/>
            <person name="Shea T."/>
            <person name="Young S."/>
            <person name="Neafsey D."/>
            <person name="Nusbaum C."/>
            <person name="Birren B."/>
        </authorList>
    </citation>
    <scope>NUCLEOTIDE SEQUENCE [LARGE SCALE GENOMIC DNA]</scope>
    <source>
        <strain evidence="3 4">10A9_DIV0425</strain>
    </source>
</reference>
<organism evidence="3 4">
    <name type="scientific">Candidatus Enterococcus wittei</name>
    <dbReference type="NCBI Taxonomy" id="1987383"/>
    <lineage>
        <taxon>Bacteria</taxon>
        <taxon>Bacillati</taxon>
        <taxon>Bacillota</taxon>
        <taxon>Bacilli</taxon>
        <taxon>Lactobacillales</taxon>
        <taxon>Enterococcaceae</taxon>
        <taxon>Enterococcus</taxon>
    </lineage>
</organism>
<evidence type="ECO:0000256" key="1">
    <source>
        <dbReference type="SAM" id="Coils"/>
    </source>
</evidence>
<feature type="coiled-coil region" evidence="1">
    <location>
        <begin position="396"/>
        <end position="430"/>
    </location>
</feature>
<keyword evidence="4" id="KW-1185">Reference proteome</keyword>
<keyword evidence="1" id="KW-0175">Coiled coil</keyword>
<dbReference type="STRING" id="1987383.A5844_001099"/>
<dbReference type="RefSeq" id="WP_086284276.1">
    <property type="nucleotide sequence ID" value="NZ_NGMO01000002.1"/>
</dbReference>
<evidence type="ECO:0000313" key="4">
    <source>
        <dbReference type="Proteomes" id="UP000194933"/>
    </source>
</evidence>
<accession>A0A242K060</accession>
<name>A0A242K060_9ENTE</name>
<evidence type="ECO:0000313" key="3">
    <source>
        <dbReference type="EMBL" id="OTP10965.1"/>
    </source>
</evidence>
<feature type="region of interest" description="Disordered" evidence="2">
    <location>
        <begin position="1288"/>
        <end position="1308"/>
    </location>
</feature>
<feature type="coiled-coil region" evidence="1">
    <location>
        <begin position="804"/>
        <end position="834"/>
    </location>
</feature>
<dbReference type="EMBL" id="NGMO01000002">
    <property type="protein sequence ID" value="OTP10965.1"/>
    <property type="molecule type" value="Genomic_DNA"/>
</dbReference>
<gene>
    <name evidence="3" type="ORF">A5844_001099</name>
</gene>
<comment type="caution">
    <text evidence="3">The sequence shown here is derived from an EMBL/GenBank/DDBJ whole genome shotgun (WGS) entry which is preliminary data.</text>
</comment>
<proteinExistence type="predicted"/>
<evidence type="ECO:0000256" key="2">
    <source>
        <dbReference type="SAM" id="MobiDB-lite"/>
    </source>
</evidence>
<sequence>MLEEKQEVNEQKTKEFKKRVDMLVLALSLKENDPFFEGKEGYQLLLSTYIKMIENDQDDFFIEKERKAKIIQSLERTKVFYDFERKEQLQTVFGEMGNDDPTDFMLFLSAVSSRKYNTDRIHLCGFTVYKKNENFLVMKVDQERSFDNEIVTCFKIPSKHIEKLSQLFLWERGYVRRGTDDIFKSLKNLSIEVKVISYITIQHKKLGRCVVNRVEASLKTILFNCQKDIFYLPEALRVTPKWNLAHSEPTLEMRKRFVTAMKGEDEGWNQHFDYLFDYYLCRKGKLVSDSSLAIQTHLRVRYWEIRKIFSMDPYISEMLKNGGQIPTENVPLKKKEIKGIDPSGLLHMLPIKETSFINLKNTIEENEYKIKLFNERLPFINIQRAEEITQYIISCLEDKSQEIAIEIKRREELKMKAKEFERRVDMLALTLSLKNNDQLFEANEGYQLLFSTYIKMIENDEDSFFIEKERKEKVIQSLERTKGFYENEGQLQAVFEMMINDDPADFMLFPIDFFTDRDPMNIHVCGFTVYKKNEDFIVVNVDKDRSFNDKVVNFFKIPSRHIAKLSQLFFVERGYLRYKCREDDYVARGPYAIFIHLRALSSEAKAISAITMQEQSTSNCVVSEVEASIRTILFNCRTDIFSLPEDTKITPKWNLAHSEPTVEMRKRFLLAMKGEDEGWNQHFDYLFDYYLHRKGKLVRNSHLELHTLSWSKYWTIQEIFSMDAYISEMLRNGGQIPTEDVPLKEEKISGIDPTDMLNGSPIVEINSSGLEIAMEKNADKIKLFNERLSLIKIKRAEEITKYIITRLKDKNKEIDAELQRRKELEMETKEFEKRVNLLVLALSLKENDSFFEGKEGYQLLFSTYIKMIENDQNNFFIEEERKARIIQSLERIKAFYDFEKKEQLQTVFEKMDNDDPTDFMLFLSEVSSRENDTDMIRLCGFTVYKKNENFLVMKVDKERSFDNKIVTCFVVSSKHIAKLSQLFLWERGYIGRGTDDIFTHLRALSSEIKAIPAITMQHKKLGRCVVSRVETSLKTILFNCQKDVYSLSKTSKVILKWNLKHSEPTIEMRKRFVTAMKGEDEGWDQHFDYLFDYYLCRKGKLVSDSSLAIQAQDRLRYWVIRKIFSMDPYISEMLKNGGQIPTENDSLKEEKINGIDPVGMFNNRPIKETYFANLKDAIEKNEYKIKLFNERLPLIKIKQAEEITQYIISRLEDKNKEIDAELQRREKIEKRNQDGKSSNQTLDQLVAKVVPHTKDISQLPVRSNAKASAEKTVFSELMMQSEKIQYKLQNSSQQEAGNIKNQTLQYEK</sequence>
<dbReference type="Proteomes" id="UP000194933">
    <property type="component" value="Unassembled WGS sequence"/>
</dbReference>